<name>A0ABD0YPN5_9HEMI</name>
<accession>A0ABD0YPN5</accession>
<evidence type="ECO:0000313" key="2">
    <source>
        <dbReference type="EMBL" id="KAL1137943.1"/>
    </source>
</evidence>
<evidence type="ECO:0000256" key="1">
    <source>
        <dbReference type="SAM" id="MobiDB-lite"/>
    </source>
</evidence>
<organism evidence="2 3">
    <name type="scientific">Ranatra chinensis</name>
    <dbReference type="NCBI Taxonomy" id="642074"/>
    <lineage>
        <taxon>Eukaryota</taxon>
        <taxon>Metazoa</taxon>
        <taxon>Ecdysozoa</taxon>
        <taxon>Arthropoda</taxon>
        <taxon>Hexapoda</taxon>
        <taxon>Insecta</taxon>
        <taxon>Pterygota</taxon>
        <taxon>Neoptera</taxon>
        <taxon>Paraneoptera</taxon>
        <taxon>Hemiptera</taxon>
        <taxon>Heteroptera</taxon>
        <taxon>Panheteroptera</taxon>
        <taxon>Nepomorpha</taxon>
        <taxon>Nepidae</taxon>
        <taxon>Ranatrinae</taxon>
        <taxon>Ranatra</taxon>
    </lineage>
</organism>
<reference evidence="2 3" key="1">
    <citation type="submission" date="2024-07" db="EMBL/GenBank/DDBJ databases">
        <title>Chromosome-level genome assembly of the water stick insect Ranatra chinensis (Heteroptera: Nepidae).</title>
        <authorList>
            <person name="Liu X."/>
        </authorList>
    </citation>
    <scope>NUCLEOTIDE SEQUENCE [LARGE SCALE GENOMIC DNA]</scope>
    <source>
        <strain evidence="2">Cailab_2021Rc</strain>
        <tissue evidence="2">Muscle</tissue>
    </source>
</reference>
<dbReference type="AlphaFoldDB" id="A0ABD0YPN5"/>
<proteinExistence type="predicted"/>
<dbReference type="EMBL" id="JBFDAA010000004">
    <property type="protein sequence ID" value="KAL1137943.1"/>
    <property type="molecule type" value="Genomic_DNA"/>
</dbReference>
<keyword evidence="3" id="KW-1185">Reference proteome</keyword>
<protein>
    <submittedName>
        <fullName evidence="2">Uncharacterized protein</fullName>
    </submittedName>
</protein>
<feature type="region of interest" description="Disordered" evidence="1">
    <location>
        <begin position="1"/>
        <end position="34"/>
    </location>
</feature>
<dbReference type="Proteomes" id="UP001558652">
    <property type="component" value="Unassembled WGS sequence"/>
</dbReference>
<comment type="caution">
    <text evidence="2">The sequence shown here is derived from an EMBL/GenBank/DDBJ whole genome shotgun (WGS) entry which is preliminary data.</text>
</comment>
<sequence length="204" mass="23195">MLRHGVHHSGRAVRQLARHRQRHAASQAPRHHQLLRRLSRPGRHAGGHLGDVLQRQRRDNGRPLAVRVFHVRRVELTGRLLLDRLHTPPVLHQCGPLLRNSPTARLPPDHDPEEVGHHADRGLVLARPRFLPADIHGLVHHRTTLALQAPQPGRLHFRGEQTLRGCLVQRFLLGARGHHDLHVLQDLHRGRPPGENALQVRPFA</sequence>
<gene>
    <name evidence="2" type="ORF">AAG570_009638</name>
</gene>
<evidence type="ECO:0000313" key="3">
    <source>
        <dbReference type="Proteomes" id="UP001558652"/>
    </source>
</evidence>